<reference evidence="2" key="1">
    <citation type="submission" date="2020-10" db="EMBL/GenBank/DDBJ databases">
        <authorList>
            <person name="Castelo-Branco R."/>
            <person name="Eusebio N."/>
            <person name="Adriana R."/>
            <person name="Vieira A."/>
            <person name="Brugerolle De Fraissinette N."/>
            <person name="Rezende De Castro R."/>
            <person name="Schneider M.P."/>
            <person name="Vasconcelos V."/>
            <person name="Leao P.N."/>
        </authorList>
    </citation>
    <scope>NUCLEOTIDE SEQUENCE</scope>
    <source>
        <strain evidence="2">LEGE 07310</strain>
    </source>
</reference>
<dbReference type="Pfam" id="PF00350">
    <property type="entry name" value="Dynamin_N"/>
    <property type="match status" value="1"/>
</dbReference>
<evidence type="ECO:0000313" key="3">
    <source>
        <dbReference type="Proteomes" id="UP000636505"/>
    </source>
</evidence>
<accession>A0A8J7AAC1</accession>
<gene>
    <name evidence="2" type="ORF">IQ241_00990</name>
</gene>
<dbReference type="PANTHER" id="PTHR43681">
    <property type="entry name" value="TRANSMEMBRANE GTPASE FZO"/>
    <property type="match status" value="1"/>
</dbReference>
<dbReference type="RefSeq" id="WP_193904528.1">
    <property type="nucleotide sequence ID" value="NZ_JADEXG010000001.1"/>
</dbReference>
<feature type="domain" description="Dynamin N-terminal" evidence="1">
    <location>
        <begin position="64"/>
        <end position="213"/>
    </location>
</feature>
<protein>
    <submittedName>
        <fullName evidence="2">Dynamin family protein</fullName>
    </submittedName>
</protein>
<dbReference type="InterPro" id="IPR051943">
    <property type="entry name" value="TRAFAC_Dynamin-like_GTPase"/>
</dbReference>
<sequence length="603" mass="67963">METSAKVVLYDLSLLRQQFLETLDHFSSLVQAEKIRDALGNQLLRQLRGQANQIQERLSSNFSLVVIGDFKRGKSTLINALLGQPIVTTNVTPETITINQIQYGPEDKIVICLADGGQVSLEPEELSAEKLAPLIEQLSEVSHLRIEAPIEWLQGLCLVDTPGTGDIFKQFDRQVHDYLTKADAVLFVVSTLSPLSSSEQDFLRASLLPQDFPKVFFLANMMDFARSDREAERSLTAIQAKVSHLFPNARTFGLSALDEFCCLRSLPRPNPDRASALEAQFKAFRDGLEDSILLNRDLIQLDRAGDRLEQMLTAFEAHIRLLQKALQTDQLRLSQAIAQYENQSSELYDQIGQHQQAMSMEISQISQQACSWMKEFVTRLETEAIAAIPSFKPDDLQRHYHFFLTDSIRNAINQCLNTHRPTFLESADRAKKAIVQDLQLTDIGQSGAEVAQATFGDLPWTNLDTFQLIMDYTPLKLFADLFSHQARDSGSTQQATAFQKRLEAALPELRASTIQEVRSLYSNIANQLEKQVESIYQQEIDASLSALRQAQELSTQGEKKRASTDEGLKNALLLLGDTRSFLKSFKQKLWSEDRLEEVSSQCR</sequence>
<dbReference type="SUPFAM" id="SSF52540">
    <property type="entry name" value="P-loop containing nucleoside triphosphate hydrolases"/>
    <property type="match status" value="1"/>
</dbReference>
<keyword evidence="3" id="KW-1185">Reference proteome</keyword>
<evidence type="ECO:0000259" key="1">
    <source>
        <dbReference type="Pfam" id="PF00350"/>
    </source>
</evidence>
<comment type="caution">
    <text evidence="2">The sequence shown here is derived from an EMBL/GenBank/DDBJ whole genome shotgun (WGS) entry which is preliminary data.</text>
</comment>
<organism evidence="2 3">
    <name type="scientific">Vasconcelosia minhoensis LEGE 07310</name>
    <dbReference type="NCBI Taxonomy" id="915328"/>
    <lineage>
        <taxon>Bacteria</taxon>
        <taxon>Bacillati</taxon>
        <taxon>Cyanobacteriota</taxon>
        <taxon>Cyanophyceae</taxon>
        <taxon>Nodosilineales</taxon>
        <taxon>Cymatolegaceae</taxon>
        <taxon>Vasconcelosia</taxon>
        <taxon>Vasconcelosia minhoensis</taxon>
    </lineage>
</organism>
<dbReference type="Proteomes" id="UP000636505">
    <property type="component" value="Unassembled WGS sequence"/>
</dbReference>
<evidence type="ECO:0000313" key="2">
    <source>
        <dbReference type="EMBL" id="MBE9075884.1"/>
    </source>
</evidence>
<dbReference type="AlphaFoldDB" id="A0A8J7AAC1"/>
<name>A0A8J7AAC1_9CYAN</name>
<dbReference type="InterPro" id="IPR045063">
    <property type="entry name" value="Dynamin_N"/>
</dbReference>
<dbReference type="EMBL" id="JADEXG010000001">
    <property type="protein sequence ID" value="MBE9075884.1"/>
    <property type="molecule type" value="Genomic_DNA"/>
</dbReference>
<proteinExistence type="predicted"/>
<dbReference type="Gene3D" id="3.40.50.300">
    <property type="entry name" value="P-loop containing nucleotide triphosphate hydrolases"/>
    <property type="match status" value="1"/>
</dbReference>
<dbReference type="PANTHER" id="PTHR43681:SF1">
    <property type="entry name" value="SARCALUMENIN"/>
    <property type="match status" value="1"/>
</dbReference>
<dbReference type="InterPro" id="IPR027417">
    <property type="entry name" value="P-loop_NTPase"/>
</dbReference>